<organism evidence="2 3">
    <name type="scientific">Steinernema hermaphroditum</name>
    <dbReference type="NCBI Taxonomy" id="289476"/>
    <lineage>
        <taxon>Eukaryota</taxon>
        <taxon>Metazoa</taxon>
        <taxon>Ecdysozoa</taxon>
        <taxon>Nematoda</taxon>
        <taxon>Chromadorea</taxon>
        <taxon>Rhabditida</taxon>
        <taxon>Tylenchina</taxon>
        <taxon>Panagrolaimomorpha</taxon>
        <taxon>Strongyloidoidea</taxon>
        <taxon>Steinernematidae</taxon>
        <taxon>Steinernema</taxon>
    </lineage>
</organism>
<accession>A0AA39LNT5</accession>
<protein>
    <submittedName>
        <fullName evidence="2">Uncharacterized protein</fullName>
    </submittedName>
</protein>
<dbReference type="AlphaFoldDB" id="A0AA39LNT5"/>
<evidence type="ECO:0000256" key="1">
    <source>
        <dbReference type="SAM" id="SignalP"/>
    </source>
</evidence>
<gene>
    <name evidence="2" type="ORF">QR680_017324</name>
</gene>
<sequence>MHPAPVFGLFVAAFSLNLAAEAKPGANPLQNWYMMRMLNRLPAKRNFFMAQYADHGLNSLAQQYGAGQASKRATDVDRWYGSKRNSDLELFNDPTADFTIKFGKRNAAADNLEDMILRLGRR</sequence>
<name>A0AA39LNT5_9BILA</name>
<keyword evidence="1" id="KW-0732">Signal</keyword>
<evidence type="ECO:0000313" key="3">
    <source>
        <dbReference type="Proteomes" id="UP001175271"/>
    </source>
</evidence>
<feature type="chain" id="PRO_5041273030" evidence="1">
    <location>
        <begin position="23"/>
        <end position="122"/>
    </location>
</feature>
<keyword evidence="3" id="KW-1185">Reference proteome</keyword>
<dbReference type="Proteomes" id="UP001175271">
    <property type="component" value="Unassembled WGS sequence"/>
</dbReference>
<dbReference type="EMBL" id="JAUCMV010000004">
    <property type="protein sequence ID" value="KAK0404177.1"/>
    <property type="molecule type" value="Genomic_DNA"/>
</dbReference>
<feature type="signal peptide" evidence="1">
    <location>
        <begin position="1"/>
        <end position="22"/>
    </location>
</feature>
<evidence type="ECO:0000313" key="2">
    <source>
        <dbReference type="EMBL" id="KAK0404177.1"/>
    </source>
</evidence>
<comment type="caution">
    <text evidence="2">The sequence shown here is derived from an EMBL/GenBank/DDBJ whole genome shotgun (WGS) entry which is preliminary data.</text>
</comment>
<proteinExistence type="predicted"/>
<reference evidence="2" key="1">
    <citation type="submission" date="2023-06" db="EMBL/GenBank/DDBJ databases">
        <title>Genomic analysis of the entomopathogenic nematode Steinernema hermaphroditum.</title>
        <authorList>
            <person name="Schwarz E.M."/>
            <person name="Heppert J.K."/>
            <person name="Baniya A."/>
            <person name="Schwartz H.T."/>
            <person name="Tan C.-H."/>
            <person name="Antoshechkin I."/>
            <person name="Sternberg P.W."/>
            <person name="Goodrich-Blair H."/>
            <person name="Dillman A.R."/>
        </authorList>
    </citation>
    <scope>NUCLEOTIDE SEQUENCE</scope>
    <source>
        <strain evidence="2">PS9179</strain>
        <tissue evidence="2">Whole animal</tissue>
    </source>
</reference>